<protein>
    <submittedName>
        <fullName evidence="2">GD24867</fullName>
    </submittedName>
</protein>
<feature type="compositionally biased region" description="Basic and acidic residues" evidence="1">
    <location>
        <begin position="58"/>
        <end position="74"/>
    </location>
</feature>
<name>B4NUP6_DROSI</name>
<sequence>MHTTGTHHWLRDKGPGRGQECQRGRGVAELVMSQMRCQTSSVYGNKGTCQPKSPAGPQDDKDAYATKDMEAPSW</sequence>
<keyword evidence="3" id="KW-1185">Reference proteome</keyword>
<proteinExistence type="predicted"/>
<feature type="compositionally biased region" description="Polar residues" evidence="1">
    <location>
        <begin position="41"/>
        <end position="51"/>
    </location>
</feature>
<dbReference type="Proteomes" id="UP000000304">
    <property type="component" value="Unassembled WGS sequence"/>
</dbReference>
<reference evidence="2 3" key="1">
    <citation type="journal article" date="2007" name="Nature">
        <title>Evolution of genes and genomes on the Drosophila phylogeny.</title>
        <authorList>
            <consortium name="Drosophila 12 Genomes Consortium"/>
            <person name="Clark A.G."/>
            <person name="Eisen M.B."/>
            <person name="Smith D.R."/>
            <person name="Bergman C.M."/>
            <person name="Oliver B."/>
            <person name="Markow T.A."/>
            <person name="Kaufman T.C."/>
            <person name="Kellis M."/>
            <person name="Gelbart W."/>
            <person name="Iyer V.N."/>
            <person name="Pollard D.A."/>
            <person name="Sackton T.B."/>
            <person name="Larracuente A.M."/>
            <person name="Singh N.D."/>
            <person name="Abad J.P."/>
            <person name="Abt D.N."/>
            <person name="Adryan B."/>
            <person name="Aguade M."/>
            <person name="Akashi H."/>
            <person name="Anderson W.W."/>
            <person name="Aquadro C.F."/>
            <person name="Ardell D.H."/>
            <person name="Arguello R."/>
            <person name="Artieri C.G."/>
            <person name="Barbash D.A."/>
            <person name="Barker D."/>
            <person name="Barsanti P."/>
            <person name="Batterham P."/>
            <person name="Batzoglou S."/>
            <person name="Begun D."/>
            <person name="Bhutkar A."/>
            <person name="Blanco E."/>
            <person name="Bosak S.A."/>
            <person name="Bradley R.K."/>
            <person name="Brand A.D."/>
            <person name="Brent M.R."/>
            <person name="Brooks A.N."/>
            <person name="Brown R.H."/>
            <person name="Butlin R.K."/>
            <person name="Caggese C."/>
            <person name="Calvi B.R."/>
            <person name="Bernardo de Carvalho A."/>
            <person name="Caspi A."/>
            <person name="Castrezana S."/>
            <person name="Celniker S.E."/>
            <person name="Chang J.L."/>
            <person name="Chapple C."/>
            <person name="Chatterji S."/>
            <person name="Chinwalla A."/>
            <person name="Civetta A."/>
            <person name="Clifton S.W."/>
            <person name="Comeron J.M."/>
            <person name="Costello J.C."/>
            <person name="Coyne J.A."/>
            <person name="Daub J."/>
            <person name="David R.G."/>
            <person name="Delcher A.L."/>
            <person name="Delehaunty K."/>
            <person name="Do C.B."/>
            <person name="Ebling H."/>
            <person name="Edwards K."/>
            <person name="Eickbush T."/>
            <person name="Evans J.D."/>
            <person name="Filipski A."/>
            <person name="Findeiss S."/>
            <person name="Freyhult E."/>
            <person name="Fulton L."/>
            <person name="Fulton R."/>
            <person name="Garcia A.C."/>
            <person name="Gardiner A."/>
            <person name="Garfield D.A."/>
            <person name="Garvin B.E."/>
            <person name="Gibson G."/>
            <person name="Gilbert D."/>
            <person name="Gnerre S."/>
            <person name="Godfrey J."/>
            <person name="Good R."/>
            <person name="Gotea V."/>
            <person name="Gravely B."/>
            <person name="Greenberg A.J."/>
            <person name="Griffiths-Jones S."/>
            <person name="Gross S."/>
            <person name="Guigo R."/>
            <person name="Gustafson E.A."/>
            <person name="Haerty W."/>
            <person name="Hahn M.W."/>
            <person name="Halligan D.L."/>
            <person name="Halpern A.L."/>
            <person name="Halter G.M."/>
            <person name="Han M.V."/>
            <person name="Heger A."/>
            <person name="Hillier L."/>
            <person name="Hinrichs A.S."/>
            <person name="Holmes I."/>
            <person name="Hoskins R.A."/>
            <person name="Hubisz M.J."/>
            <person name="Hultmark D."/>
            <person name="Huntley M.A."/>
            <person name="Jaffe D.B."/>
            <person name="Jagadeeshan S."/>
            <person name="Jeck W.R."/>
            <person name="Johnson J."/>
            <person name="Jones C.D."/>
            <person name="Jordan W.C."/>
            <person name="Karpen G.H."/>
            <person name="Kataoka E."/>
            <person name="Keightley P.D."/>
            <person name="Kheradpour P."/>
            <person name="Kirkness E.F."/>
            <person name="Koerich L.B."/>
            <person name="Kristiansen K."/>
            <person name="Kudrna D."/>
            <person name="Kulathinal R.J."/>
            <person name="Kumar S."/>
            <person name="Kwok R."/>
            <person name="Lander E."/>
            <person name="Langley C.H."/>
            <person name="Lapoint R."/>
            <person name="Lazzaro B.P."/>
            <person name="Lee S.J."/>
            <person name="Levesque L."/>
            <person name="Li R."/>
            <person name="Lin C.F."/>
            <person name="Lin M.F."/>
            <person name="Lindblad-Toh K."/>
            <person name="Llopart A."/>
            <person name="Long M."/>
            <person name="Low L."/>
            <person name="Lozovsky E."/>
            <person name="Lu J."/>
            <person name="Luo M."/>
            <person name="Machado C.A."/>
            <person name="Makalowski W."/>
            <person name="Marzo M."/>
            <person name="Matsuda M."/>
            <person name="Matzkin L."/>
            <person name="McAllister B."/>
            <person name="McBride C.S."/>
            <person name="McKernan B."/>
            <person name="McKernan K."/>
            <person name="Mendez-Lago M."/>
            <person name="Minx P."/>
            <person name="Mollenhauer M.U."/>
            <person name="Montooth K."/>
            <person name="Mount S.M."/>
            <person name="Mu X."/>
            <person name="Myers E."/>
            <person name="Negre B."/>
            <person name="Newfeld S."/>
            <person name="Nielsen R."/>
            <person name="Noor M.A."/>
            <person name="O'Grady P."/>
            <person name="Pachter L."/>
            <person name="Papaceit M."/>
            <person name="Parisi M.J."/>
            <person name="Parisi M."/>
            <person name="Parts L."/>
            <person name="Pedersen J.S."/>
            <person name="Pesole G."/>
            <person name="Phillippy A.M."/>
            <person name="Ponting C.P."/>
            <person name="Pop M."/>
            <person name="Porcelli D."/>
            <person name="Powell J.R."/>
            <person name="Prohaska S."/>
            <person name="Pruitt K."/>
            <person name="Puig M."/>
            <person name="Quesneville H."/>
            <person name="Ram K.R."/>
            <person name="Rand D."/>
            <person name="Rasmussen M.D."/>
            <person name="Reed L.K."/>
            <person name="Reenan R."/>
            <person name="Reily A."/>
            <person name="Remington K.A."/>
            <person name="Rieger T.T."/>
            <person name="Ritchie M.G."/>
            <person name="Robin C."/>
            <person name="Rogers Y.H."/>
            <person name="Rohde C."/>
            <person name="Rozas J."/>
            <person name="Rubenfield M.J."/>
            <person name="Ruiz A."/>
            <person name="Russo S."/>
            <person name="Salzberg S.L."/>
            <person name="Sanchez-Gracia A."/>
            <person name="Saranga D.J."/>
            <person name="Sato H."/>
            <person name="Schaeffer S.W."/>
            <person name="Schatz M.C."/>
            <person name="Schlenke T."/>
            <person name="Schwartz R."/>
            <person name="Segarra C."/>
            <person name="Singh R.S."/>
            <person name="Sirot L."/>
            <person name="Sirota M."/>
            <person name="Sisneros N.B."/>
            <person name="Smith C.D."/>
            <person name="Smith T.F."/>
            <person name="Spieth J."/>
            <person name="Stage D.E."/>
            <person name="Stark A."/>
            <person name="Stephan W."/>
            <person name="Strausberg R.L."/>
            <person name="Strempel S."/>
            <person name="Sturgill D."/>
            <person name="Sutton G."/>
            <person name="Sutton G.G."/>
            <person name="Tao W."/>
            <person name="Teichmann S."/>
            <person name="Tobari Y.N."/>
            <person name="Tomimura Y."/>
            <person name="Tsolas J.M."/>
            <person name="Valente V.L."/>
            <person name="Venter E."/>
            <person name="Venter J.C."/>
            <person name="Vicario S."/>
            <person name="Vieira F.G."/>
            <person name="Vilella A.J."/>
            <person name="Villasante A."/>
            <person name="Walenz B."/>
            <person name="Wang J."/>
            <person name="Wasserman M."/>
            <person name="Watts T."/>
            <person name="Wilson D."/>
            <person name="Wilson R.K."/>
            <person name="Wing R.A."/>
            <person name="Wolfner M.F."/>
            <person name="Wong A."/>
            <person name="Wong G.K."/>
            <person name="Wu C.I."/>
            <person name="Wu G."/>
            <person name="Yamamoto D."/>
            <person name="Yang H.P."/>
            <person name="Yang S.P."/>
            <person name="Yorke J.A."/>
            <person name="Yoshida K."/>
            <person name="Zdobnov E."/>
            <person name="Zhang P."/>
            <person name="Zhang Y."/>
            <person name="Zimin A.V."/>
            <person name="Baldwin J."/>
            <person name="Abdouelleil A."/>
            <person name="Abdulkadir J."/>
            <person name="Abebe A."/>
            <person name="Abera B."/>
            <person name="Abreu J."/>
            <person name="Acer S.C."/>
            <person name="Aftuck L."/>
            <person name="Alexander A."/>
            <person name="An P."/>
            <person name="Anderson E."/>
            <person name="Anderson S."/>
            <person name="Arachi H."/>
            <person name="Azer M."/>
            <person name="Bachantsang P."/>
            <person name="Barry A."/>
            <person name="Bayul T."/>
            <person name="Berlin A."/>
            <person name="Bessette D."/>
            <person name="Bloom T."/>
            <person name="Blye J."/>
            <person name="Boguslavskiy L."/>
            <person name="Bonnet C."/>
            <person name="Boukhgalter B."/>
            <person name="Bourzgui I."/>
            <person name="Brown A."/>
            <person name="Cahill P."/>
            <person name="Channer S."/>
            <person name="Cheshatsang Y."/>
            <person name="Chuda L."/>
            <person name="Citroen M."/>
            <person name="Collymore A."/>
            <person name="Cooke P."/>
            <person name="Costello M."/>
            <person name="D'Aco K."/>
            <person name="Daza R."/>
            <person name="De Haan G."/>
            <person name="DeGray S."/>
            <person name="DeMaso C."/>
            <person name="Dhargay N."/>
            <person name="Dooley K."/>
            <person name="Dooley E."/>
            <person name="Doricent M."/>
            <person name="Dorje P."/>
            <person name="Dorjee K."/>
            <person name="Dupes A."/>
            <person name="Elong R."/>
            <person name="Falk J."/>
            <person name="Farina A."/>
            <person name="Faro S."/>
            <person name="Ferguson D."/>
            <person name="Fisher S."/>
            <person name="Foley C.D."/>
            <person name="Franke A."/>
            <person name="Friedrich D."/>
            <person name="Gadbois L."/>
            <person name="Gearin G."/>
            <person name="Gearin C.R."/>
            <person name="Giannoukos G."/>
            <person name="Goode T."/>
            <person name="Graham J."/>
            <person name="Grandbois E."/>
            <person name="Grewal S."/>
            <person name="Gyaltsen K."/>
            <person name="Hafez N."/>
            <person name="Hagos B."/>
            <person name="Hall J."/>
            <person name="Henson C."/>
            <person name="Hollinger A."/>
            <person name="Honan T."/>
            <person name="Huard M.D."/>
            <person name="Hughes L."/>
            <person name="Hurhula B."/>
            <person name="Husby M.E."/>
            <person name="Kamat A."/>
            <person name="Kanga B."/>
            <person name="Kashin S."/>
            <person name="Khazanovich D."/>
            <person name="Kisner P."/>
            <person name="Lance K."/>
            <person name="Lara M."/>
            <person name="Lee W."/>
            <person name="Lennon N."/>
            <person name="Letendre F."/>
            <person name="LeVine R."/>
            <person name="Lipovsky A."/>
            <person name="Liu X."/>
            <person name="Liu J."/>
            <person name="Liu S."/>
            <person name="Lokyitsang T."/>
            <person name="Lokyitsang Y."/>
            <person name="Lubonja R."/>
            <person name="Lui A."/>
            <person name="MacDonald P."/>
            <person name="Magnisalis V."/>
            <person name="Maru K."/>
            <person name="Matthews C."/>
            <person name="McCusker W."/>
            <person name="McDonough S."/>
            <person name="Mehta T."/>
            <person name="Meldrim J."/>
            <person name="Meneus L."/>
            <person name="Mihai O."/>
            <person name="Mihalev A."/>
            <person name="Mihova T."/>
            <person name="Mittelman R."/>
            <person name="Mlenga V."/>
            <person name="Montmayeur A."/>
            <person name="Mulrain L."/>
            <person name="Navidi A."/>
            <person name="Naylor J."/>
            <person name="Negash T."/>
            <person name="Nguyen T."/>
            <person name="Nguyen N."/>
            <person name="Nicol R."/>
            <person name="Norbu C."/>
            <person name="Norbu N."/>
            <person name="Novod N."/>
            <person name="O'Neill B."/>
            <person name="Osman S."/>
            <person name="Markiewicz E."/>
            <person name="Oyono O.L."/>
            <person name="Patti C."/>
            <person name="Phunkhang P."/>
            <person name="Pierre F."/>
            <person name="Priest M."/>
            <person name="Raghuraman S."/>
            <person name="Rege F."/>
            <person name="Reyes R."/>
            <person name="Rise C."/>
            <person name="Rogov P."/>
            <person name="Ross K."/>
            <person name="Ryan E."/>
            <person name="Settipalli S."/>
            <person name="Shea T."/>
            <person name="Sherpa N."/>
            <person name="Shi L."/>
            <person name="Shih D."/>
            <person name="Sparrow T."/>
            <person name="Spaulding J."/>
            <person name="Stalker J."/>
            <person name="Stange-Thomann N."/>
            <person name="Stavropoulos S."/>
            <person name="Stone C."/>
            <person name="Strader C."/>
            <person name="Tesfaye S."/>
            <person name="Thomson T."/>
            <person name="Thoulutsang Y."/>
            <person name="Thoulutsang D."/>
            <person name="Topham K."/>
            <person name="Topping I."/>
            <person name="Tsamla T."/>
            <person name="Vassiliev H."/>
            <person name="Vo A."/>
            <person name="Wangchuk T."/>
            <person name="Wangdi T."/>
            <person name="Weiand M."/>
            <person name="Wilkinson J."/>
            <person name="Wilson A."/>
            <person name="Yadav S."/>
            <person name="Young G."/>
            <person name="Yu Q."/>
            <person name="Zembek L."/>
            <person name="Zhong D."/>
            <person name="Zimmer A."/>
            <person name="Zwirko Z."/>
            <person name="Jaffe D.B."/>
            <person name="Alvarez P."/>
            <person name="Brockman W."/>
            <person name="Butler J."/>
            <person name="Chin C."/>
            <person name="Gnerre S."/>
            <person name="Grabherr M."/>
            <person name="Kleber M."/>
            <person name="Mauceli E."/>
            <person name="MacCallum I."/>
        </authorList>
    </citation>
    <scope>NUCLEOTIDE SEQUENCE [LARGE SCALE GENOMIC DNA]</scope>
    <source>
        <strain evidence="3">white501</strain>
    </source>
</reference>
<dbReference type="EMBL" id="CH984165">
    <property type="protein sequence ID" value="EDX16693.1"/>
    <property type="molecule type" value="Genomic_DNA"/>
</dbReference>
<evidence type="ECO:0000313" key="3">
    <source>
        <dbReference type="Proteomes" id="UP000000304"/>
    </source>
</evidence>
<evidence type="ECO:0000313" key="2">
    <source>
        <dbReference type="EMBL" id="EDX16693.1"/>
    </source>
</evidence>
<gene>
    <name evidence="2" type="primary">Dsim\GD24867</name>
    <name evidence="2" type="ORF">Dsim_GD24867</name>
</gene>
<dbReference type="HOGENOM" id="CLU_2690492_0_0_1"/>
<feature type="region of interest" description="Disordered" evidence="1">
    <location>
        <begin position="41"/>
        <end position="74"/>
    </location>
</feature>
<dbReference type="AlphaFoldDB" id="B4NUP6"/>
<evidence type="ECO:0000256" key="1">
    <source>
        <dbReference type="SAM" id="MobiDB-lite"/>
    </source>
</evidence>
<feature type="region of interest" description="Disordered" evidence="1">
    <location>
        <begin position="1"/>
        <end position="24"/>
    </location>
</feature>
<organism evidence="2 3">
    <name type="scientific">Drosophila simulans</name>
    <name type="common">Fruit fly</name>
    <dbReference type="NCBI Taxonomy" id="7240"/>
    <lineage>
        <taxon>Eukaryota</taxon>
        <taxon>Metazoa</taxon>
        <taxon>Ecdysozoa</taxon>
        <taxon>Arthropoda</taxon>
        <taxon>Hexapoda</taxon>
        <taxon>Insecta</taxon>
        <taxon>Pterygota</taxon>
        <taxon>Neoptera</taxon>
        <taxon>Endopterygota</taxon>
        <taxon>Diptera</taxon>
        <taxon>Brachycera</taxon>
        <taxon>Muscomorpha</taxon>
        <taxon>Ephydroidea</taxon>
        <taxon>Drosophilidae</taxon>
        <taxon>Drosophila</taxon>
        <taxon>Sophophora</taxon>
    </lineage>
</organism>
<feature type="compositionally biased region" description="Basic and acidic residues" evidence="1">
    <location>
        <begin position="9"/>
        <end position="23"/>
    </location>
</feature>
<accession>B4NUP6</accession>